<dbReference type="KEGG" id="cnan:A2G96_07795"/>
<dbReference type="AlphaFoldDB" id="A0A142JHT3"/>
<dbReference type="Proteomes" id="UP000075238">
    <property type="component" value="Chromosome 1"/>
</dbReference>
<reference evidence="1 2" key="1">
    <citation type="submission" date="2016-03" db="EMBL/GenBank/DDBJ databases">
        <title>Complete genome sequence of a novel chlorpyrifos degrading bacterium, Cupriavidus nantongensis sp. X1.</title>
        <authorList>
            <person name="Fang L."/>
        </authorList>
    </citation>
    <scope>NUCLEOTIDE SEQUENCE [LARGE SCALE GENOMIC DNA]</scope>
    <source>
        <strain evidence="1 2">X1</strain>
    </source>
</reference>
<proteinExistence type="predicted"/>
<keyword evidence="2" id="KW-1185">Reference proteome</keyword>
<name>A0A142JHT3_9BURK</name>
<protein>
    <submittedName>
        <fullName evidence="1">Uncharacterized protein</fullName>
    </submittedName>
</protein>
<evidence type="ECO:0000313" key="2">
    <source>
        <dbReference type="Proteomes" id="UP000075238"/>
    </source>
</evidence>
<sequence>MAEQSAFPSASDIEAALARRATKFVCPMCHHENWSAISGKDFRLTIGWQRMFSPDSSPESRHTPVSGLTCLTCGFVAHFLPETFRKFIYGGN</sequence>
<gene>
    <name evidence="1" type="ORF">A2G96_07795</name>
</gene>
<accession>A0A142JHT3</accession>
<evidence type="ECO:0000313" key="1">
    <source>
        <dbReference type="EMBL" id="AMR77645.1"/>
    </source>
</evidence>
<organism evidence="1 2">
    <name type="scientific">Cupriavidus nantongensis</name>
    <dbReference type="NCBI Taxonomy" id="1796606"/>
    <lineage>
        <taxon>Bacteria</taxon>
        <taxon>Pseudomonadati</taxon>
        <taxon>Pseudomonadota</taxon>
        <taxon>Betaproteobacteria</taxon>
        <taxon>Burkholderiales</taxon>
        <taxon>Burkholderiaceae</taxon>
        <taxon>Cupriavidus</taxon>
    </lineage>
</organism>
<dbReference type="EMBL" id="CP014844">
    <property type="protein sequence ID" value="AMR77645.1"/>
    <property type="molecule type" value="Genomic_DNA"/>
</dbReference>
<dbReference type="STRING" id="1796606.A2G96_07795"/>